<dbReference type="GO" id="GO:0004064">
    <property type="term" value="F:arylesterase activity"/>
    <property type="evidence" value="ECO:0007669"/>
    <property type="project" value="InterPro"/>
</dbReference>
<dbReference type="InterPro" id="IPR051288">
    <property type="entry name" value="Serum_paraoxonase/arylesterase"/>
</dbReference>
<evidence type="ECO:0000256" key="1">
    <source>
        <dbReference type="ARBA" id="ARBA00008595"/>
    </source>
</evidence>
<dbReference type="PANTHER" id="PTHR11799">
    <property type="entry name" value="PARAOXONASE"/>
    <property type="match status" value="1"/>
</dbReference>
<keyword evidence="2" id="KW-0378">Hydrolase</keyword>
<accession>A0AAV9N6Z6</accession>
<reference evidence="7 8" key="1">
    <citation type="submission" date="2023-08" db="EMBL/GenBank/DDBJ databases">
        <title>Black Yeasts Isolated from many extreme environments.</title>
        <authorList>
            <person name="Coleine C."/>
            <person name="Stajich J.E."/>
            <person name="Selbmann L."/>
        </authorList>
    </citation>
    <scope>NUCLEOTIDE SEQUENCE [LARGE SCALE GENOMIC DNA]</scope>
    <source>
        <strain evidence="7 8">CCFEE 5792</strain>
    </source>
</reference>
<gene>
    <name evidence="7" type="ORF">LTR84_003785</name>
</gene>
<dbReference type="Gene3D" id="2.120.10.30">
    <property type="entry name" value="TolB, C-terminal domain"/>
    <property type="match status" value="1"/>
</dbReference>
<evidence type="ECO:0000256" key="3">
    <source>
        <dbReference type="ARBA" id="ARBA00023157"/>
    </source>
</evidence>
<feature type="binding site" evidence="6">
    <location>
        <position position="254"/>
    </location>
    <ligand>
        <name>Ca(2+)</name>
        <dbReference type="ChEBI" id="CHEBI:29108"/>
        <label>1</label>
        <note>catalytic</note>
    </ligand>
</feature>
<evidence type="ECO:0008006" key="9">
    <source>
        <dbReference type="Google" id="ProtNLM"/>
    </source>
</evidence>
<feature type="binding site" evidence="6">
    <location>
        <position position="297"/>
    </location>
    <ligand>
        <name>Ca(2+)</name>
        <dbReference type="ChEBI" id="CHEBI:29108"/>
        <label>1</label>
        <note>catalytic</note>
    </ligand>
</feature>
<evidence type="ECO:0000313" key="7">
    <source>
        <dbReference type="EMBL" id="KAK5050504.1"/>
    </source>
</evidence>
<name>A0AAV9N6Z6_9EURO</name>
<evidence type="ECO:0000256" key="4">
    <source>
        <dbReference type="ARBA" id="ARBA00023180"/>
    </source>
</evidence>
<feature type="binding site" evidence="6">
    <location>
        <position position="68"/>
    </location>
    <ligand>
        <name>Ca(2+)</name>
        <dbReference type="ChEBI" id="CHEBI:29108"/>
        <label>1</label>
        <note>catalytic</note>
    </ligand>
</feature>
<evidence type="ECO:0000313" key="8">
    <source>
        <dbReference type="Proteomes" id="UP001358417"/>
    </source>
</evidence>
<dbReference type="RefSeq" id="XP_064705090.1">
    <property type="nucleotide sequence ID" value="XM_064847369.1"/>
</dbReference>
<dbReference type="InterPro" id="IPR002640">
    <property type="entry name" value="Arylesterase"/>
</dbReference>
<dbReference type="GeneID" id="89971968"/>
<dbReference type="GO" id="GO:0046872">
    <property type="term" value="F:metal ion binding"/>
    <property type="evidence" value="ECO:0007669"/>
    <property type="project" value="UniProtKB-KW"/>
</dbReference>
<dbReference type="InterPro" id="IPR011042">
    <property type="entry name" value="6-blade_b-propeller_TolB-like"/>
</dbReference>
<dbReference type="SUPFAM" id="SSF63829">
    <property type="entry name" value="Calcium-dependent phosphotriesterase"/>
    <property type="match status" value="1"/>
</dbReference>
<keyword evidence="8" id="KW-1185">Reference proteome</keyword>
<comment type="similarity">
    <text evidence="1">Belongs to the paraoxonase family.</text>
</comment>
<evidence type="ECO:0000256" key="2">
    <source>
        <dbReference type="ARBA" id="ARBA00022801"/>
    </source>
</evidence>
<dbReference type="EMBL" id="JAVRRD010000017">
    <property type="protein sequence ID" value="KAK5050504.1"/>
    <property type="molecule type" value="Genomic_DNA"/>
</dbReference>
<sequence>MPNTRGSKVTLPLITVALAVIIYTQSEFLWKLIGQANIDKSRLVKWENSEPLNNGNCQVIKEMNACEDVKIHYASNTAFLACGDPLERRNWYPCAGMRDSTKRSEASFRETLFKYDLISGKPTELQLHGLEGDFITHGIDIFSTPGDPSKVHIFAVNHAREGDSILIFSHELGSDVVELESKVRHPNIKTANGVVATGSREFYVTNDHYFALGPLRVAEEAYGPFTWSTHVQFCDASAEHVTCKQVTGTFPGANGIALWKNRLFVGDARNGTVTIFDIHHDKSLTQLSQMDLGAAADNINIDPISGDPIVAIFPTLEDLPTYLDNVLSLGKDFLVPAASLRLNHAKDYAPELIYFDDGSVMSFMTTAAVDPYNNLFLASGVIQYGGLAVCQVPAGTFA</sequence>
<evidence type="ECO:0000256" key="5">
    <source>
        <dbReference type="PIRSR" id="PIRSR602640-1"/>
    </source>
</evidence>
<dbReference type="PRINTS" id="PR01785">
    <property type="entry name" value="PARAOXONASE"/>
</dbReference>
<keyword evidence="3" id="KW-1015">Disulfide bond</keyword>
<keyword evidence="6" id="KW-0106">Calcium</keyword>
<dbReference type="Proteomes" id="UP001358417">
    <property type="component" value="Unassembled WGS sequence"/>
</dbReference>
<organism evidence="7 8">
    <name type="scientific">Exophiala bonariae</name>
    <dbReference type="NCBI Taxonomy" id="1690606"/>
    <lineage>
        <taxon>Eukaryota</taxon>
        <taxon>Fungi</taxon>
        <taxon>Dikarya</taxon>
        <taxon>Ascomycota</taxon>
        <taxon>Pezizomycotina</taxon>
        <taxon>Eurotiomycetes</taxon>
        <taxon>Chaetothyriomycetidae</taxon>
        <taxon>Chaetothyriales</taxon>
        <taxon>Herpotrichiellaceae</taxon>
        <taxon>Exophiala</taxon>
    </lineage>
</organism>
<dbReference type="AlphaFoldDB" id="A0AAV9N6Z6"/>
<evidence type="ECO:0000256" key="6">
    <source>
        <dbReference type="PIRSR" id="PIRSR602640-2"/>
    </source>
</evidence>
<feature type="binding site" evidence="6">
    <location>
        <position position="298"/>
    </location>
    <ligand>
        <name>Ca(2+)</name>
        <dbReference type="ChEBI" id="CHEBI:29108"/>
        <label>1</label>
        <note>catalytic</note>
    </ligand>
</feature>
<dbReference type="PANTHER" id="PTHR11799:SF12">
    <property type="entry name" value="PARAOXONASE-RELATED"/>
    <property type="match status" value="1"/>
</dbReference>
<comment type="cofactor">
    <cofactor evidence="6">
        <name>Ca(2+)</name>
        <dbReference type="ChEBI" id="CHEBI:29108"/>
    </cofactor>
    <text evidence="6">Binds 2 calcium ions per subunit.</text>
</comment>
<feature type="binding site" evidence="6">
    <location>
        <position position="139"/>
    </location>
    <ligand>
        <name>Ca(2+)</name>
        <dbReference type="ChEBI" id="CHEBI:29108"/>
        <label>1</label>
        <note>catalytic</note>
    </ligand>
</feature>
<keyword evidence="4" id="KW-0325">Glycoprotein</keyword>
<dbReference type="Pfam" id="PF01731">
    <property type="entry name" value="Arylesterase"/>
    <property type="match status" value="1"/>
</dbReference>
<protein>
    <recommendedName>
        <fullName evidence="9">SMP-30/Gluconolactonase/LRE-like region domain-containing protein</fullName>
    </recommendedName>
</protein>
<feature type="active site" description="Proton acceptor" evidence="5">
    <location>
        <position position="137"/>
    </location>
</feature>
<keyword evidence="6" id="KW-0479">Metal-binding</keyword>
<proteinExistence type="inferred from homology"/>
<comment type="caution">
    <text evidence="7">The sequence shown here is derived from an EMBL/GenBank/DDBJ whole genome shotgun (WGS) entry which is preliminary data.</text>
</comment>
<feature type="binding site" evidence="6">
    <location>
        <position position="192"/>
    </location>
    <ligand>
        <name>Ca(2+)</name>
        <dbReference type="ChEBI" id="CHEBI:29108"/>
        <label>1</label>
        <note>catalytic</note>
    </ligand>
</feature>